<sequence>MIVMQVFCGLGNQMFQYACGRALALRTGRHLYLDLSNASVNNFRRYELDKMNINATPIHSLRELNEIKARLGIQSIPVFKERHYNFDPNVIDFCDNVFLSNGYWQSEKYFLDFASVIRKELTPKLHNLSADSFNIAQEMKNHTSIAIHVRRGDYLKSLLHGILPMDYYQQAIRYFTIRFPSIRFYVFSDDVNWCNHDFIALFPNTHVVKPALEEGSWRDLWLMSQCQHNIIANSTYSWWGAWLNDNPQKIIIAPEPMFAGLQSPDLIPTLWIRIPVRFDLERGQ</sequence>
<reference evidence="3" key="1">
    <citation type="submission" date="2024-05" db="EMBL/GenBank/DDBJ databases">
        <title>Isolation and characterization of Sporomusa carbonis sp. nov., a carboxydotrophic hydrogenogen in the genus of Sporomusa isolated from a charcoal burning pile.</title>
        <authorList>
            <person name="Boeer T."/>
            <person name="Rosenbaum F."/>
            <person name="Eysell L."/>
            <person name="Mueller V."/>
            <person name="Daniel R."/>
            <person name="Poehlein A."/>
        </authorList>
    </citation>
    <scope>NUCLEOTIDE SEQUENCE [LARGE SCALE GENOMIC DNA]</scope>
    <source>
        <strain evidence="3">DSM 10669</strain>
    </source>
</reference>
<proteinExistence type="predicted"/>
<dbReference type="RefSeq" id="WP_094605990.1">
    <property type="nucleotide sequence ID" value="NZ_CP155573.1"/>
</dbReference>
<evidence type="ECO:0000313" key="3">
    <source>
        <dbReference type="EMBL" id="XFO68853.1"/>
    </source>
</evidence>
<dbReference type="CDD" id="cd11301">
    <property type="entry name" value="Fut1_Fut2_like"/>
    <property type="match status" value="1"/>
</dbReference>
<evidence type="ECO:0000313" key="4">
    <source>
        <dbReference type="Proteomes" id="UP000216752"/>
    </source>
</evidence>
<evidence type="ECO:0000256" key="2">
    <source>
        <dbReference type="ARBA" id="ARBA00022679"/>
    </source>
</evidence>
<dbReference type="EMBL" id="CP155573">
    <property type="protein sequence ID" value="XFO68853.1"/>
    <property type="molecule type" value="Genomic_DNA"/>
</dbReference>
<keyword evidence="2 3" id="KW-0808">Transferase</keyword>
<dbReference type="Pfam" id="PF01531">
    <property type="entry name" value="Glyco_transf_11"/>
    <property type="match status" value="1"/>
</dbReference>
<name>A0ABZ3ITV6_9FIRM</name>
<dbReference type="PANTHER" id="PTHR11927">
    <property type="entry name" value="GALACTOSIDE 2-L-FUCOSYLTRANSFERASE"/>
    <property type="match status" value="1"/>
</dbReference>
<dbReference type="EC" id="2.4.1.308" evidence="3"/>
<keyword evidence="4" id="KW-1185">Reference proteome</keyword>
<protein>
    <submittedName>
        <fullName evidence="3">O-antigen biosynthesis glycosyltransferase WbnK</fullName>
        <ecNumber evidence="3">2.4.1.308</ecNumber>
    </submittedName>
</protein>
<dbReference type="GO" id="GO:0016757">
    <property type="term" value="F:glycosyltransferase activity"/>
    <property type="evidence" value="ECO:0007669"/>
    <property type="project" value="UniProtKB-KW"/>
</dbReference>
<dbReference type="InterPro" id="IPR002516">
    <property type="entry name" value="Glyco_trans_11"/>
</dbReference>
<dbReference type="PANTHER" id="PTHR11927:SF9">
    <property type="entry name" value="L-FUCOSYLTRANSFERASE"/>
    <property type="match status" value="1"/>
</dbReference>
<keyword evidence="1 3" id="KW-0328">Glycosyltransferase</keyword>
<gene>
    <name evidence="3" type="primary">wbnK</name>
    <name evidence="3" type="ORF">SPSIL_050770</name>
</gene>
<dbReference type="Gene3D" id="3.40.50.11350">
    <property type="match status" value="1"/>
</dbReference>
<evidence type="ECO:0000256" key="1">
    <source>
        <dbReference type="ARBA" id="ARBA00022676"/>
    </source>
</evidence>
<organism evidence="3 4">
    <name type="scientific">Sporomusa silvacetica DSM 10669</name>
    <dbReference type="NCBI Taxonomy" id="1123289"/>
    <lineage>
        <taxon>Bacteria</taxon>
        <taxon>Bacillati</taxon>
        <taxon>Bacillota</taxon>
        <taxon>Negativicutes</taxon>
        <taxon>Selenomonadales</taxon>
        <taxon>Sporomusaceae</taxon>
        <taxon>Sporomusa</taxon>
    </lineage>
</organism>
<dbReference type="Proteomes" id="UP000216752">
    <property type="component" value="Chromosome"/>
</dbReference>
<accession>A0ABZ3ITV6</accession>